<keyword evidence="1" id="KW-1133">Transmembrane helix</keyword>
<dbReference type="EC" id="4.6.1.-" evidence="3"/>
<dbReference type="Proteomes" id="UP001237156">
    <property type="component" value="Unassembled WGS sequence"/>
</dbReference>
<gene>
    <name evidence="3" type="ORF">QB898_02270</name>
</gene>
<evidence type="ECO:0000259" key="2">
    <source>
        <dbReference type="PROSITE" id="PS50125"/>
    </source>
</evidence>
<reference evidence="3 4" key="1">
    <citation type="submission" date="2023-04" db="EMBL/GenBank/DDBJ databases">
        <title>Ottowia paracancer sp. nov., isolated from human stomach.</title>
        <authorList>
            <person name="Song Y."/>
        </authorList>
    </citation>
    <scope>NUCLEOTIDE SEQUENCE [LARGE SCALE GENOMIC DNA]</scope>
    <source>
        <strain evidence="3 4">10c7w1</strain>
    </source>
</reference>
<accession>A0AAW6RJX1</accession>
<dbReference type="GO" id="GO:0035556">
    <property type="term" value="P:intracellular signal transduction"/>
    <property type="evidence" value="ECO:0007669"/>
    <property type="project" value="InterPro"/>
</dbReference>
<keyword evidence="3" id="KW-0456">Lyase</keyword>
<dbReference type="Pfam" id="PF05226">
    <property type="entry name" value="CHASE2"/>
    <property type="match status" value="1"/>
</dbReference>
<protein>
    <submittedName>
        <fullName evidence="3">Adenylate/guanylate cyclase domain-containing protein</fullName>
        <ecNumber evidence="3">4.6.1.-</ecNumber>
    </submittedName>
</protein>
<organism evidence="3 4">
    <name type="scientific">Ottowia cancrivicina</name>
    <dbReference type="NCBI Taxonomy" id="3040346"/>
    <lineage>
        <taxon>Bacteria</taxon>
        <taxon>Pseudomonadati</taxon>
        <taxon>Pseudomonadota</taxon>
        <taxon>Betaproteobacteria</taxon>
        <taxon>Burkholderiales</taxon>
        <taxon>Comamonadaceae</taxon>
        <taxon>Ottowia</taxon>
    </lineage>
</organism>
<dbReference type="RefSeq" id="WP_279523620.1">
    <property type="nucleotide sequence ID" value="NZ_JARVII010000002.1"/>
</dbReference>
<dbReference type="PANTHER" id="PTHR43081:SF1">
    <property type="entry name" value="ADENYLATE CYCLASE, TERMINAL-DIFFERENTIATION SPECIFIC"/>
    <property type="match status" value="1"/>
</dbReference>
<dbReference type="GO" id="GO:0004016">
    <property type="term" value="F:adenylate cyclase activity"/>
    <property type="evidence" value="ECO:0007669"/>
    <property type="project" value="UniProtKB-ARBA"/>
</dbReference>
<dbReference type="InterPro" id="IPR001054">
    <property type="entry name" value="A/G_cyclase"/>
</dbReference>
<evidence type="ECO:0000313" key="4">
    <source>
        <dbReference type="Proteomes" id="UP001237156"/>
    </source>
</evidence>
<feature type="transmembrane region" description="Helical" evidence="1">
    <location>
        <begin position="352"/>
        <end position="373"/>
    </location>
</feature>
<dbReference type="InterPro" id="IPR029787">
    <property type="entry name" value="Nucleotide_cyclase"/>
</dbReference>
<feature type="transmembrane region" description="Helical" evidence="1">
    <location>
        <begin position="380"/>
        <end position="399"/>
    </location>
</feature>
<dbReference type="SMART" id="SM01080">
    <property type="entry name" value="CHASE2"/>
    <property type="match status" value="1"/>
</dbReference>
<dbReference type="AlphaFoldDB" id="A0AAW6RJX1"/>
<dbReference type="Pfam" id="PF00211">
    <property type="entry name" value="Guanylate_cyc"/>
    <property type="match status" value="1"/>
</dbReference>
<sequence length="722" mass="77432">MRLPFHRFWRMALALAVLALALLHALGVHESDLLTLADQRLYDARLRLFMPATLDERVVIVDVDEASLAELGQWPWPRERMAELVEEVLRRQRASVIGFDAVFAEAGRGSEESDARFAAALQGRPAVLGYYLTSDRQGRRSGALPAPIAPLLAAQDTPALMLWDGYGASIAKLASAAPQGFFNALVDSDGIVRSVPLVAAVDGGWRESLALAVVRQYLYGGVAQASSQALPAPALQWAGEPPLLQGLRLPHTRGGPGQALQVPLTASGAALAPYRGPGGARGGSFRYYPAADVLRGSLPEGALAGRIVLLGFTAPGLMDLRATPVSAVYPGVEVHANLISGMLDGRVPARPGYAPVLDAALLLASGLLLALLLPALGVAGALALGLGLAAALAALNFWLYAAQGLALPLAAQLFVVMALLMLNLGYGYFIESRARRRLIDLFGTYVPPELVQRMASQPELYTMRAEAREITVMFCDMRGFTSLSETMAPLQLQALLNRIFTRLTQVIREHEGTIDKYMGDCVMAFWGAPLRSSNHAARAVAAALAMHKAMHEINAERVCMGLPALGVGIGINTGVASVGDMGSNVRRAYTAVGDAVNLAARLEAQTRTWGVTILAGDATRAQAEDVAVWQRLDRISVRGRQEEVTIHTPRAPAGPVAALLAQELALWQQALDDWQASRLRPFAQKLHALRAIRPDFEPYAIYANRLQARLAENPPAAERCQV</sequence>
<keyword evidence="1" id="KW-0812">Transmembrane</keyword>
<dbReference type="EMBL" id="JARVII010000002">
    <property type="protein sequence ID" value="MDG9698556.1"/>
    <property type="molecule type" value="Genomic_DNA"/>
</dbReference>
<dbReference type="SUPFAM" id="SSF55073">
    <property type="entry name" value="Nucleotide cyclase"/>
    <property type="match status" value="1"/>
</dbReference>
<dbReference type="GO" id="GO:0006171">
    <property type="term" value="P:cAMP biosynthetic process"/>
    <property type="evidence" value="ECO:0007669"/>
    <property type="project" value="TreeGrafter"/>
</dbReference>
<dbReference type="PROSITE" id="PS50125">
    <property type="entry name" value="GUANYLATE_CYCLASE_2"/>
    <property type="match status" value="1"/>
</dbReference>
<evidence type="ECO:0000256" key="1">
    <source>
        <dbReference type="SAM" id="Phobius"/>
    </source>
</evidence>
<proteinExistence type="predicted"/>
<dbReference type="PANTHER" id="PTHR43081">
    <property type="entry name" value="ADENYLATE CYCLASE, TERMINAL-DIFFERENTIATION SPECIFIC-RELATED"/>
    <property type="match status" value="1"/>
</dbReference>
<dbReference type="InterPro" id="IPR050697">
    <property type="entry name" value="Adenylyl/Guanylyl_Cyclase_3/4"/>
</dbReference>
<dbReference type="Gene3D" id="3.30.70.1230">
    <property type="entry name" value="Nucleotide cyclase"/>
    <property type="match status" value="1"/>
</dbReference>
<feature type="transmembrane region" description="Helical" evidence="1">
    <location>
        <begin position="405"/>
        <end position="429"/>
    </location>
</feature>
<keyword evidence="4" id="KW-1185">Reference proteome</keyword>
<dbReference type="SMART" id="SM00044">
    <property type="entry name" value="CYCc"/>
    <property type="match status" value="1"/>
</dbReference>
<feature type="domain" description="Guanylate cyclase" evidence="2">
    <location>
        <begin position="471"/>
        <end position="603"/>
    </location>
</feature>
<comment type="caution">
    <text evidence="3">The sequence shown here is derived from an EMBL/GenBank/DDBJ whole genome shotgun (WGS) entry which is preliminary data.</text>
</comment>
<dbReference type="CDD" id="cd07302">
    <property type="entry name" value="CHD"/>
    <property type="match status" value="1"/>
</dbReference>
<evidence type="ECO:0000313" key="3">
    <source>
        <dbReference type="EMBL" id="MDG9698556.1"/>
    </source>
</evidence>
<dbReference type="InterPro" id="IPR007890">
    <property type="entry name" value="CHASE2"/>
</dbReference>
<name>A0AAW6RJX1_9BURK</name>
<keyword evidence="1" id="KW-0472">Membrane</keyword>